<dbReference type="RefSeq" id="WP_337698862.1">
    <property type="nucleotide sequence ID" value="NZ_JBBEGM010000001.1"/>
</dbReference>
<dbReference type="InterPro" id="IPR025424">
    <property type="entry name" value="YrhK_domain"/>
</dbReference>
<proteinExistence type="predicted"/>
<reference evidence="3 4" key="1">
    <citation type="submission" date="2024-03" db="EMBL/GenBank/DDBJ databases">
        <title>Actinomycetospora sp. OC33-EN07, a novel actinomycete isolated from wild orchid (Aerides multiflora).</title>
        <authorList>
            <person name="Suriyachadkun C."/>
        </authorList>
    </citation>
    <scope>NUCLEOTIDE SEQUENCE [LARGE SCALE GENOMIC DNA]</scope>
    <source>
        <strain evidence="3 4">OC33-EN07</strain>
    </source>
</reference>
<evidence type="ECO:0000256" key="1">
    <source>
        <dbReference type="SAM" id="Phobius"/>
    </source>
</evidence>
<keyword evidence="1" id="KW-0472">Membrane</keyword>
<dbReference type="EMBL" id="JBBEGM010000001">
    <property type="protein sequence ID" value="MEJ2859815.1"/>
    <property type="molecule type" value="Genomic_DNA"/>
</dbReference>
<evidence type="ECO:0000313" key="3">
    <source>
        <dbReference type="EMBL" id="MEJ2859815.1"/>
    </source>
</evidence>
<sequence>MLLLIYIRHIRRSAHDYPWVHLGVALFGNFAFVVGSIFFLYPALTRTGTWLFVVASWGMLIGVIGEILARYEAKQRRQEVARVAEEVAAVAEAKPAT</sequence>
<keyword evidence="1" id="KW-0812">Transmembrane</keyword>
<dbReference type="Pfam" id="PF14145">
    <property type="entry name" value="YrhK"/>
    <property type="match status" value="1"/>
</dbReference>
<keyword evidence="1" id="KW-1133">Transmembrane helix</keyword>
<feature type="transmembrane region" description="Helical" evidence="1">
    <location>
        <begin position="50"/>
        <end position="69"/>
    </location>
</feature>
<accession>A0ABU8LYX4</accession>
<name>A0ABU8LYX4_9PSEU</name>
<evidence type="ECO:0000259" key="2">
    <source>
        <dbReference type="Pfam" id="PF14145"/>
    </source>
</evidence>
<feature type="transmembrane region" description="Helical" evidence="1">
    <location>
        <begin position="20"/>
        <end position="44"/>
    </location>
</feature>
<comment type="caution">
    <text evidence="3">The sequence shown here is derived from an EMBL/GenBank/DDBJ whole genome shotgun (WGS) entry which is preliminary data.</text>
</comment>
<organism evidence="3 4">
    <name type="scientific">Actinomycetospora flava</name>
    <dbReference type="NCBI Taxonomy" id="3129232"/>
    <lineage>
        <taxon>Bacteria</taxon>
        <taxon>Bacillati</taxon>
        <taxon>Actinomycetota</taxon>
        <taxon>Actinomycetes</taxon>
        <taxon>Pseudonocardiales</taxon>
        <taxon>Pseudonocardiaceae</taxon>
        <taxon>Actinomycetospora</taxon>
    </lineage>
</organism>
<keyword evidence="4" id="KW-1185">Reference proteome</keyword>
<feature type="domain" description="YrhK" evidence="2">
    <location>
        <begin position="15"/>
        <end position="68"/>
    </location>
</feature>
<gene>
    <name evidence="3" type="ORF">WCD58_01530</name>
</gene>
<protein>
    <submittedName>
        <fullName evidence="3">YrhK family protein</fullName>
    </submittedName>
</protein>
<dbReference type="Proteomes" id="UP001369736">
    <property type="component" value="Unassembled WGS sequence"/>
</dbReference>
<evidence type="ECO:0000313" key="4">
    <source>
        <dbReference type="Proteomes" id="UP001369736"/>
    </source>
</evidence>